<keyword evidence="2" id="KW-0560">Oxidoreductase</keyword>
<evidence type="ECO:0000256" key="2">
    <source>
        <dbReference type="ARBA" id="ARBA00023002"/>
    </source>
</evidence>
<evidence type="ECO:0008006" key="6">
    <source>
        <dbReference type="Google" id="ProtNLM"/>
    </source>
</evidence>
<dbReference type="GO" id="GO:0016491">
    <property type="term" value="F:oxidoreductase activity"/>
    <property type="evidence" value="ECO:0007669"/>
    <property type="project" value="UniProtKB-KW"/>
</dbReference>
<gene>
    <name evidence="4" type="ORF">A9R00_02960</name>
</gene>
<dbReference type="InterPro" id="IPR002347">
    <property type="entry name" value="SDR_fam"/>
</dbReference>
<dbReference type="PANTHER" id="PTHR43391">
    <property type="entry name" value="RETINOL DEHYDROGENASE-RELATED"/>
    <property type="match status" value="1"/>
</dbReference>
<evidence type="ECO:0000313" key="4">
    <source>
        <dbReference type="EMBL" id="OUS41032.1"/>
    </source>
</evidence>
<organism evidence="4 5">
    <name type="scientific">Oleispira antarctica</name>
    <dbReference type="NCBI Taxonomy" id="188908"/>
    <lineage>
        <taxon>Bacteria</taxon>
        <taxon>Pseudomonadati</taxon>
        <taxon>Pseudomonadota</taxon>
        <taxon>Gammaproteobacteria</taxon>
        <taxon>Oceanospirillales</taxon>
        <taxon>Oceanospirillaceae</taxon>
        <taxon>Oleispira</taxon>
    </lineage>
</organism>
<evidence type="ECO:0000256" key="3">
    <source>
        <dbReference type="RuleBase" id="RU000363"/>
    </source>
</evidence>
<dbReference type="SUPFAM" id="SSF51735">
    <property type="entry name" value="NAD(P)-binding Rossmann-fold domains"/>
    <property type="match status" value="1"/>
</dbReference>
<name>A0A1Y5I1C8_OLEAN</name>
<dbReference type="PRINTS" id="PR00081">
    <property type="entry name" value="GDHRDH"/>
</dbReference>
<dbReference type="Pfam" id="PF00106">
    <property type="entry name" value="adh_short"/>
    <property type="match status" value="1"/>
</dbReference>
<evidence type="ECO:0000313" key="5">
    <source>
        <dbReference type="Proteomes" id="UP000227088"/>
    </source>
</evidence>
<accession>A0A1Y5I1C8</accession>
<dbReference type="InterPro" id="IPR036291">
    <property type="entry name" value="NAD(P)-bd_dom_sf"/>
</dbReference>
<dbReference type="EMBL" id="MABE01000172">
    <property type="protein sequence ID" value="OUS41032.1"/>
    <property type="molecule type" value="Genomic_DNA"/>
</dbReference>
<dbReference type="GO" id="GO:0005829">
    <property type="term" value="C:cytosol"/>
    <property type="evidence" value="ECO:0007669"/>
    <property type="project" value="TreeGrafter"/>
</dbReference>
<proteinExistence type="inferred from homology"/>
<dbReference type="AlphaFoldDB" id="A0A1Y5I1C8"/>
<dbReference type="PROSITE" id="PS00061">
    <property type="entry name" value="ADH_SHORT"/>
    <property type="match status" value="1"/>
</dbReference>
<sequence>MSFNLDGKIALVTGANRGIGEGFVQTLLKGGASKIYAAARDVKSLEAVVALNPNVVQAVQLDVTRADQIIALAEQIPELDILVNNAGIIDPALSSALDATEFARQEMEVNLFGPMQLTSLLIAKLKKSNQGAIINLSSIAAISNFPSIGTYSISKAAMHSYSEGLRADLAADGIAVVCIYPGPTDTRMAEGMEMDKPTPASVSEKTFIALSDGQFEVFPDDFAKQMYATFLDQPQKLAKVFADMG</sequence>
<dbReference type="PANTHER" id="PTHR43391:SF91">
    <property type="entry name" value="OS04G0390700 PROTEIN"/>
    <property type="match status" value="1"/>
</dbReference>
<comment type="caution">
    <text evidence="4">The sequence shown here is derived from an EMBL/GenBank/DDBJ whole genome shotgun (WGS) entry which is preliminary data.</text>
</comment>
<dbReference type="Gene3D" id="3.40.50.720">
    <property type="entry name" value="NAD(P)-binding Rossmann-like Domain"/>
    <property type="match status" value="1"/>
</dbReference>
<protein>
    <recommendedName>
        <fullName evidence="6">Short-chain dehydrogenase</fullName>
    </recommendedName>
</protein>
<comment type="similarity">
    <text evidence="1 3">Belongs to the short-chain dehydrogenases/reductases (SDR) family.</text>
</comment>
<dbReference type="PRINTS" id="PR00080">
    <property type="entry name" value="SDRFAMILY"/>
</dbReference>
<dbReference type="Proteomes" id="UP000227088">
    <property type="component" value="Unassembled WGS sequence"/>
</dbReference>
<reference evidence="5" key="1">
    <citation type="journal article" date="2017" name="Proc. Natl. Acad. Sci. U.S.A.">
        <title>Simulation of Deepwater Horizon oil plume reveals substrate specialization within a complex community of hydrocarbon degraders.</title>
        <authorList>
            <person name="Hu P."/>
            <person name="Dubinsky E.A."/>
            <person name="Probst A.J."/>
            <person name="Wang J."/>
            <person name="Sieber C.M.K."/>
            <person name="Tom L.M."/>
            <person name="Gardinali P."/>
            <person name="Banfield J.F."/>
            <person name="Atlas R.M."/>
            <person name="Andersen G.L."/>
        </authorList>
    </citation>
    <scope>NUCLEOTIDE SEQUENCE [LARGE SCALE GENOMIC DNA]</scope>
</reference>
<evidence type="ECO:0000256" key="1">
    <source>
        <dbReference type="ARBA" id="ARBA00006484"/>
    </source>
</evidence>
<dbReference type="InterPro" id="IPR020904">
    <property type="entry name" value="Sc_DH/Rdtase_CS"/>
</dbReference>